<organism evidence="1 2">
    <name type="scientific">Pseudomonas phage PAXYB1</name>
    <dbReference type="NCBI Taxonomy" id="1962679"/>
    <lineage>
        <taxon>Viruses</taxon>
        <taxon>Duplodnaviria</taxon>
        <taxon>Heunggongvirae</taxon>
        <taxon>Uroviricota</taxon>
        <taxon>Caudoviricetes</taxon>
        <taxon>Autographivirales</taxon>
        <taxon>Autoscriptoviridae</taxon>
        <taxon>Krylovirinae</taxon>
        <taxon>Phikmvvirus</taxon>
        <taxon>Phikmvvirus MYY9</taxon>
        <taxon>Phikmvvirus PAXYB1</taxon>
    </lineage>
</organism>
<reference evidence="2" key="1">
    <citation type="submission" date="2017-02" db="EMBL/GenBank/DDBJ databases">
        <authorList>
            <person name="Yu X."/>
            <person name="Xu Y."/>
            <person name="Liu X."/>
        </authorList>
    </citation>
    <scope>NUCLEOTIDE SEQUENCE [LARGE SCALE GENOMIC DNA]</scope>
</reference>
<evidence type="ECO:0000313" key="1">
    <source>
        <dbReference type="EMBL" id="ARB06189.1"/>
    </source>
</evidence>
<sequence length="95" mass="10273">MTIRTVYVRPVDPAPPVLSAGRLIPGELYRVVVPSESEGVIVLATAGTWPMFGAVVLHSMYPAAYPVGMAVTDNSLRFRRLGAGEYIKLVQGDEQ</sequence>
<dbReference type="Proteomes" id="UP000244561">
    <property type="component" value="Segment"/>
</dbReference>
<dbReference type="RefSeq" id="YP_009800396.1">
    <property type="nucleotide sequence ID" value="NC_047952.1"/>
</dbReference>
<evidence type="ECO:0000313" key="2">
    <source>
        <dbReference type="Proteomes" id="UP000244561"/>
    </source>
</evidence>
<protein>
    <submittedName>
        <fullName evidence="1">Uncharacterized protein</fullName>
    </submittedName>
</protein>
<name>A0A2P0P9S3_9CAUD</name>
<dbReference type="KEGG" id="vg:54990893"/>
<dbReference type="EMBL" id="KY618819">
    <property type="protein sequence ID" value="ARB06189.1"/>
    <property type="molecule type" value="Genomic_DNA"/>
</dbReference>
<dbReference type="GeneID" id="54990893"/>
<keyword evidence="2" id="KW-1185">Reference proteome</keyword>
<accession>A0A2P0P9S3</accession>
<proteinExistence type="predicted"/>